<dbReference type="GO" id="GO:0061522">
    <property type="term" value="F:1,4-dihydroxy-2-naphthoyl-CoA thioesterase activity"/>
    <property type="evidence" value="ECO:0007669"/>
    <property type="project" value="TreeGrafter"/>
</dbReference>
<dbReference type="Proteomes" id="UP000195437">
    <property type="component" value="Chromosome"/>
</dbReference>
<dbReference type="NCBIfam" id="TIGR00369">
    <property type="entry name" value="unchar_dom_1"/>
    <property type="match status" value="1"/>
</dbReference>
<dbReference type="Pfam" id="PF03061">
    <property type="entry name" value="4HBT"/>
    <property type="match status" value="1"/>
</dbReference>
<evidence type="ECO:0000259" key="3">
    <source>
        <dbReference type="Pfam" id="PF03061"/>
    </source>
</evidence>
<dbReference type="Gene3D" id="3.10.129.10">
    <property type="entry name" value="Hotdog Thioesterase"/>
    <property type="match status" value="1"/>
</dbReference>
<dbReference type="EMBL" id="CP021434">
    <property type="protein sequence ID" value="ARU61262.1"/>
    <property type="molecule type" value="Genomic_DNA"/>
</dbReference>
<dbReference type="GO" id="GO:0005829">
    <property type="term" value="C:cytosol"/>
    <property type="evidence" value="ECO:0007669"/>
    <property type="project" value="TreeGrafter"/>
</dbReference>
<gene>
    <name evidence="4" type="ORF">CBW65_09840</name>
</gene>
<evidence type="ECO:0000256" key="1">
    <source>
        <dbReference type="ARBA" id="ARBA00008324"/>
    </source>
</evidence>
<dbReference type="AlphaFoldDB" id="A0A1Y0IL95"/>
<reference evidence="5" key="1">
    <citation type="submission" date="2017-05" db="EMBL/GenBank/DDBJ databases">
        <authorList>
            <person name="Sung H."/>
        </authorList>
    </citation>
    <scope>NUCLEOTIDE SEQUENCE [LARGE SCALE GENOMIC DNA]</scope>
    <source>
        <strain evidence="5">AR23208</strain>
    </source>
</reference>
<dbReference type="OrthoDB" id="9798208at2"/>
<dbReference type="SUPFAM" id="SSF54637">
    <property type="entry name" value="Thioesterase/thiol ester dehydrase-isomerase"/>
    <property type="match status" value="1"/>
</dbReference>
<dbReference type="KEGG" id="tum:CBW65_09840"/>
<keyword evidence="5" id="KW-1185">Reference proteome</keyword>
<evidence type="ECO:0000313" key="4">
    <source>
        <dbReference type="EMBL" id="ARU61262.1"/>
    </source>
</evidence>
<sequence length="134" mass="14285">MTIKIAPNQNTLAEALGIQITELSSDKVTATMPVHPPTHQPFGYLHGGASVALAETAASVGTWNLIDQQTQACFGLEINANHIRSKRDGIVTATATPLHKGRTTMVWDIKITDEAGKLICVSRCTVAVVPQQLA</sequence>
<dbReference type="InterPro" id="IPR006683">
    <property type="entry name" value="Thioestr_dom"/>
</dbReference>
<dbReference type="RefSeq" id="WP_087456644.1">
    <property type="nucleotide sequence ID" value="NZ_CP021434.1"/>
</dbReference>
<dbReference type="InterPro" id="IPR003736">
    <property type="entry name" value="PAAI_dom"/>
</dbReference>
<dbReference type="PANTHER" id="PTHR43240:SF5">
    <property type="entry name" value="1,4-DIHYDROXY-2-NAPHTHOYL-COA THIOESTERASE 1"/>
    <property type="match status" value="1"/>
</dbReference>
<dbReference type="CDD" id="cd03443">
    <property type="entry name" value="PaaI_thioesterase"/>
    <property type="match status" value="1"/>
</dbReference>
<accession>A0A1Y0IL95</accession>
<comment type="similarity">
    <text evidence="1">Belongs to the thioesterase PaaI family.</text>
</comment>
<protein>
    <submittedName>
        <fullName evidence="4">Esterase</fullName>
    </submittedName>
</protein>
<name>A0A1Y0IL95_9BACL</name>
<dbReference type="PANTHER" id="PTHR43240">
    <property type="entry name" value="1,4-DIHYDROXY-2-NAPHTHOYL-COA THIOESTERASE 1"/>
    <property type="match status" value="1"/>
</dbReference>
<dbReference type="InterPro" id="IPR029069">
    <property type="entry name" value="HotDog_dom_sf"/>
</dbReference>
<keyword evidence="2" id="KW-0378">Hydrolase</keyword>
<proteinExistence type="inferred from homology"/>
<evidence type="ECO:0000256" key="2">
    <source>
        <dbReference type="ARBA" id="ARBA00022801"/>
    </source>
</evidence>
<evidence type="ECO:0000313" key="5">
    <source>
        <dbReference type="Proteomes" id="UP000195437"/>
    </source>
</evidence>
<feature type="domain" description="Thioesterase" evidence="3">
    <location>
        <begin position="42"/>
        <end position="120"/>
    </location>
</feature>
<organism evidence="4 5">
    <name type="scientific">Tumebacillus avium</name>
    <dbReference type="NCBI Taxonomy" id="1903704"/>
    <lineage>
        <taxon>Bacteria</taxon>
        <taxon>Bacillati</taxon>
        <taxon>Bacillota</taxon>
        <taxon>Bacilli</taxon>
        <taxon>Bacillales</taxon>
        <taxon>Alicyclobacillaceae</taxon>
        <taxon>Tumebacillus</taxon>
    </lineage>
</organism>